<keyword evidence="4" id="KW-1185">Reference proteome</keyword>
<gene>
    <name evidence="3" type="ORF">SD71_13775</name>
</gene>
<dbReference type="Gene3D" id="3.40.50.2000">
    <property type="entry name" value="Glycogen Phosphorylase B"/>
    <property type="match status" value="1"/>
</dbReference>
<reference evidence="3 4" key="1">
    <citation type="submission" date="2014-12" db="EMBL/GenBank/DDBJ databases">
        <title>Draft genome sequence of Cohnella kolymensis strain B-2846.</title>
        <authorList>
            <person name="Karlyshev A.V."/>
            <person name="Kudryashova E.B."/>
        </authorList>
    </citation>
    <scope>NUCLEOTIDE SEQUENCE [LARGE SCALE GENOMIC DNA]</scope>
    <source>
        <strain evidence="3 4">VKM B-2846</strain>
    </source>
</reference>
<proteinExistence type="predicted"/>
<dbReference type="Proteomes" id="UP000054526">
    <property type="component" value="Unassembled WGS sequence"/>
</dbReference>
<feature type="transmembrane region" description="Helical" evidence="1">
    <location>
        <begin position="86"/>
        <end position="105"/>
    </location>
</feature>
<dbReference type="SUPFAM" id="SSF53756">
    <property type="entry name" value="UDP-Glycosyltransferase/glycogen phosphorylase"/>
    <property type="match status" value="1"/>
</dbReference>
<feature type="domain" description="Glycosyltransferase subfamily 4-like N-terminal" evidence="2">
    <location>
        <begin position="13"/>
        <end position="101"/>
    </location>
</feature>
<keyword evidence="1" id="KW-0472">Membrane</keyword>
<dbReference type="EMBL" id="JXAL01000022">
    <property type="protein sequence ID" value="KIL35380.1"/>
    <property type="molecule type" value="Genomic_DNA"/>
</dbReference>
<comment type="caution">
    <text evidence="3">The sequence shown here is derived from an EMBL/GenBank/DDBJ whole genome shotgun (WGS) entry which is preliminary data.</text>
</comment>
<dbReference type="InterPro" id="IPR028098">
    <property type="entry name" value="Glyco_trans_4-like_N"/>
</dbReference>
<name>A0ABR5A4A5_9BACL</name>
<accession>A0ABR5A4A5</accession>
<sequence>MKNIVFIGFLPGFGGAEKSMIMLANSLAKSGNKVTIISLKDNNVVYEIDKRVNYIFIPDRAGNKLYKQFHRLKHLKNKLAEIRPNIVISFWLQPAIFSVILSKFIGFKKRIFGTRGSF</sequence>
<evidence type="ECO:0000313" key="4">
    <source>
        <dbReference type="Proteomes" id="UP000054526"/>
    </source>
</evidence>
<evidence type="ECO:0000259" key="2">
    <source>
        <dbReference type="Pfam" id="PF13439"/>
    </source>
</evidence>
<evidence type="ECO:0000256" key="1">
    <source>
        <dbReference type="SAM" id="Phobius"/>
    </source>
</evidence>
<dbReference type="RefSeq" id="WP_041064183.1">
    <property type="nucleotide sequence ID" value="NZ_JXAL01000022.1"/>
</dbReference>
<organism evidence="3 4">
    <name type="scientific">Cohnella kolymensis</name>
    <dbReference type="NCBI Taxonomy" id="1590652"/>
    <lineage>
        <taxon>Bacteria</taxon>
        <taxon>Bacillati</taxon>
        <taxon>Bacillota</taxon>
        <taxon>Bacilli</taxon>
        <taxon>Bacillales</taxon>
        <taxon>Paenibacillaceae</taxon>
        <taxon>Cohnella</taxon>
    </lineage>
</organism>
<keyword evidence="1" id="KW-1133">Transmembrane helix</keyword>
<dbReference type="Pfam" id="PF13439">
    <property type="entry name" value="Glyco_transf_4"/>
    <property type="match status" value="1"/>
</dbReference>
<evidence type="ECO:0000313" key="3">
    <source>
        <dbReference type="EMBL" id="KIL35380.1"/>
    </source>
</evidence>
<keyword evidence="1" id="KW-0812">Transmembrane</keyword>
<protein>
    <recommendedName>
        <fullName evidence="2">Glycosyltransferase subfamily 4-like N-terminal domain-containing protein</fullName>
    </recommendedName>
</protein>